<dbReference type="AlphaFoldDB" id="A0AAX6HD89"/>
<keyword evidence="2" id="KW-0808">Transferase</keyword>
<dbReference type="InterPro" id="IPR023213">
    <property type="entry name" value="CAT-like_dom_sf"/>
</dbReference>
<evidence type="ECO:0000256" key="2">
    <source>
        <dbReference type="ARBA" id="ARBA00022679"/>
    </source>
</evidence>
<proteinExistence type="inferred from homology"/>
<accession>A0AAX6HD89</accession>
<reference evidence="4" key="2">
    <citation type="submission" date="2023-04" db="EMBL/GenBank/DDBJ databases">
        <authorList>
            <person name="Bruccoleri R.E."/>
            <person name="Oakeley E.J."/>
            <person name="Faust A.-M."/>
            <person name="Dessus-Babus S."/>
            <person name="Altorfer M."/>
            <person name="Burckhardt D."/>
            <person name="Oertli M."/>
            <person name="Naumann U."/>
            <person name="Petersen F."/>
            <person name="Wong J."/>
        </authorList>
    </citation>
    <scope>NUCLEOTIDE SEQUENCE</scope>
    <source>
        <strain evidence="4">GSM-AAB239-AS_SAM_17_03QT</strain>
        <tissue evidence="4">Leaf</tissue>
    </source>
</reference>
<protein>
    <submittedName>
        <fullName evidence="4">3'-N-debenzoyl-2'-deoxytaxol N-benzoyltransferase</fullName>
    </submittedName>
</protein>
<gene>
    <name evidence="4" type="ORF">M6B38_316050</name>
</gene>
<dbReference type="PANTHER" id="PTHR31147:SF1">
    <property type="entry name" value="ACYL TRANSFERASE 4"/>
    <property type="match status" value="1"/>
</dbReference>
<reference evidence="4" key="1">
    <citation type="journal article" date="2023" name="GigaByte">
        <title>Genome assembly of the bearded iris, Iris pallida Lam.</title>
        <authorList>
            <person name="Bruccoleri R.E."/>
            <person name="Oakeley E.J."/>
            <person name="Faust A.M.E."/>
            <person name="Altorfer M."/>
            <person name="Dessus-Babus S."/>
            <person name="Burckhardt D."/>
            <person name="Oertli M."/>
            <person name="Naumann U."/>
            <person name="Petersen F."/>
            <person name="Wong J."/>
        </authorList>
    </citation>
    <scope>NUCLEOTIDE SEQUENCE</scope>
    <source>
        <strain evidence="4">GSM-AAB239-AS_SAM_17_03QT</strain>
    </source>
</reference>
<evidence type="ECO:0000256" key="1">
    <source>
        <dbReference type="ARBA" id="ARBA00009861"/>
    </source>
</evidence>
<comment type="similarity">
    <text evidence="1">Belongs to the plant acyltransferase family.</text>
</comment>
<evidence type="ECO:0000313" key="5">
    <source>
        <dbReference type="Proteomes" id="UP001140949"/>
    </source>
</evidence>
<dbReference type="Pfam" id="PF02458">
    <property type="entry name" value="Transferase"/>
    <property type="match status" value="1"/>
</dbReference>
<dbReference type="Proteomes" id="UP001140949">
    <property type="component" value="Unassembled WGS sequence"/>
</dbReference>
<dbReference type="Gene3D" id="3.30.559.10">
    <property type="entry name" value="Chloramphenicol acetyltransferase-like domain"/>
    <property type="match status" value="2"/>
</dbReference>
<dbReference type="InterPro" id="IPR050898">
    <property type="entry name" value="Plant_acyltransferase"/>
</dbReference>
<evidence type="ECO:0000313" key="4">
    <source>
        <dbReference type="EMBL" id="KAJ6839009.1"/>
    </source>
</evidence>
<dbReference type="PANTHER" id="PTHR31147">
    <property type="entry name" value="ACYL TRANSFERASE 4"/>
    <property type="match status" value="1"/>
</dbReference>
<dbReference type="EMBL" id="JANAVB010010199">
    <property type="protein sequence ID" value="KAJ6839009.1"/>
    <property type="molecule type" value="Genomic_DNA"/>
</dbReference>
<keyword evidence="3" id="KW-0012">Acyltransferase</keyword>
<comment type="caution">
    <text evidence="4">The sequence shown here is derived from an EMBL/GenBank/DDBJ whole genome shotgun (WGS) entry which is preliminary data.</text>
</comment>
<name>A0AAX6HD89_IRIPA</name>
<sequence length="411" mass="45720">MEFAVTKMAPVLVAPSEKTPSGNLSFSSLDLLPAMRCFVPKIHVFRRGEEPAEVIRDALAKALVHYYPLAGRIVPGPTDGELHVACTGEGVWFVKAAASCTLEDVNYLDRRPLMISDELLIPSPPPGIEQTELSFLMQVTEFKCGGFAVGYVNSHMMLDAVGLGQFIGAICEMARGLAQPTIGPVWCREAIPVPINQIKEAPSTPTPRPFVLEHHTMDVSLERINQLKNQFMQETGQRCSAFDILAAKIWQCRTRAIGAPPRDEVTLNFPANLRRELRGRLPPEGGYYGNCFCDIMVEATSEKIAKGPFFDVVRMIKEAKERFLPETSGWFRGDRIIRYGKLSLSDLRRVGFFEADFGWGPPDHVVPLMNHPIGLCNIVNSPAPDRSIRLLTQCVAKEHLEAFKEEMNQLA</sequence>
<organism evidence="4 5">
    <name type="scientific">Iris pallida</name>
    <name type="common">Sweet iris</name>
    <dbReference type="NCBI Taxonomy" id="29817"/>
    <lineage>
        <taxon>Eukaryota</taxon>
        <taxon>Viridiplantae</taxon>
        <taxon>Streptophyta</taxon>
        <taxon>Embryophyta</taxon>
        <taxon>Tracheophyta</taxon>
        <taxon>Spermatophyta</taxon>
        <taxon>Magnoliopsida</taxon>
        <taxon>Liliopsida</taxon>
        <taxon>Asparagales</taxon>
        <taxon>Iridaceae</taxon>
        <taxon>Iridoideae</taxon>
        <taxon>Irideae</taxon>
        <taxon>Iris</taxon>
    </lineage>
</organism>
<dbReference type="GO" id="GO:0016746">
    <property type="term" value="F:acyltransferase activity"/>
    <property type="evidence" value="ECO:0007669"/>
    <property type="project" value="UniProtKB-KW"/>
</dbReference>
<keyword evidence="5" id="KW-1185">Reference proteome</keyword>
<evidence type="ECO:0000256" key="3">
    <source>
        <dbReference type="ARBA" id="ARBA00023315"/>
    </source>
</evidence>